<feature type="active site" description="Proton donor" evidence="4">
    <location>
        <position position="164"/>
    </location>
</feature>
<dbReference type="AlphaFoldDB" id="A0A1B8TWW9"/>
<proteinExistence type="inferred from homology"/>
<feature type="active site" description="Nucleophile" evidence="4">
    <location>
        <position position="264"/>
    </location>
</feature>
<keyword evidence="2 4" id="KW-0378">Hydrolase</keyword>
<evidence type="ECO:0000256" key="4">
    <source>
        <dbReference type="PROSITE-ProRule" id="PRU01100"/>
    </source>
</evidence>
<dbReference type="Pfam" id="PF02156">
    <property type="entry name" value="Glyco_hydro_26"/>
    <property type="match status" value="1"/>
</dbReference>
<evidence type="ECO:0000259" key="5">
    <source>
        <dbReference type="PROSITE" id="PS51764"/>
    </source>
</evidence>
<evidence type="ECO:0000313" key="6">
    <source>
        <dbReference type="EMBL" id="OBY64082.1"/>
    </source>
</evidence>
<dbReference type="SUPFAM" id="SSF51445">
    <property type="entry name" value="(Trans)glycosidases"/>
    <property type="match status" value="1"/>
</dbReference>
<evidence type="ECO:0000256" key="3">
    <source>
        <dbReference type="ARBA" id="ARBA00023295"/>
    </source>
</evidence>
<reference evidence="7" key="1">
    <citation type="submission" date="2016-02" db="EMBL/GenBank/DDBJ databases">
        <authorList>
            <person name="Shin S.-K."/>
            <person name="Yi H."/>
            <person name="Kim E."/>
        </authorList>
    </citation>
    <scope>NUCLEOTIDE SEQUENCE [LARGE SCALE GENOMIC DNA]</scope>
    <source>
        <strain evidence="7">LPB0003</strain>
    </source>
</reference>
<dbReference type="KEGG" id="pob:LPB03_05810"/>
<protein>
    <recommendedName>
        <fullName evidence="5">GH26 domain-containing protein</fullName>
    </recommendedName>
</protein>
<dbReference type="PROSITE" id="PS51764">
    <property type="entry name" value="GH26"/>
    <property type="match status" value="1"/>
</dbReference>
<dbReference type="STRING" id="1774273.LPB03_05810"/>
<feature type="domain" description="GH26" evidence="5">
    <location>
        <begin position="17"/>
        <end position="312"/>
    </location>
</feature>
<evidence type="ECO:0000256" key="2">
    <source>
        <dbReference type="ARBA" id="ARBA00022801"/>
    </source>
</evidence>
<dbReference type="GO" id="GO:0016985">
    <property type="term" value="F:mannan endo-1,4-beta-mannosidase activity"/>
    <property type="evidence" value="ECO:0007669"/>
    <property type="project" value="InterPro"/>
</dbReference>
<sequence length="318" mass="37209">MTTGCSQNPLVNKNANEEAKALFNYINTLGDNILSGQHSYNGESQRYYNKVESITGKFPAVWGTDFYWSSGEDPGKRVVEAAKKMHKQGAIVTLMWHVGRPTDDAPFGWKESVQNKITDKEWQDLITPGTDIHKRWLAQVDHVASSLKELQDANIPVLWRPYHEMNGVWFWWGNKRGEQGFTKLWKMLFDRFTNHHKLNNLIWVWNANAPRDIPKDEGFDYELFYPGHDYVDILATDVYHYDYEQNEYEQLLKLADGKPIALGEVGQLPKTNILEVQPKWSWFMVWSNWLETANTEERVKNVYDYKNTITRDEIQIKN</sequence>
<dbReference type="Gene3D" id="3.20.20.80">
    <property type="entry name" value="Glycosidases"/>
    <property type="match status" value="1"/>
</dbReference>
<evidence type="ECO:0000313" key="7">
    <source>
        <dbReference type="Proteomes" id="UP000092584"/>
    </source>
</evidence>
<organism evidence="6 7">
    <name type="scientific">Polaribacter vadi</name>
    <dbReference type="NCBI Taxonomy" id="1774273"/>
    <lineage>
        <taxon>Bacteria</taxon>
        <taxon>Pseudomonadati</taxon>
        <taxon>Bacteroidota</taxon>
        <taxon>Flavobacteriia</taxon>
        <taxon>Flavobacteriales</taxon>
        <taxon>Flavobacteriaceae</taxon>
    </lineage>
</organism>
<dbReference type="InterPro" id="IPR017853">
    <property type="entry name" value="GH"/>
</dbReference>
<dbReference type="Proteomes" id="UP000092584">
    <property type="component" value="Unassembled WGS sequence"/>
</dbReference>
<keyword evidence="7" id="KW-1185">Reference proteome</keyword>
<comment type="similarity">
    <text evidence="1 4">Belongs to the glycosyl hydrolase 26 family.</text>
</comment>
<gene>
    <name evidence="6" type="ORF">LPB3_06680</name>
</gene>
<evidence type="ECO:0000256" key="1">
    <source>
        <dbReference type="ARBA" id="ARBA00007754"/>
    </source>
</evidence>
<dbReference type="InterPro" id="IPR022790">
    <property type="entry name" value="GH26_dom"/>
</dbReference>
<dbReference type="PANTHER" id="PTHR40079:SF4">
    <property type="entry name" value="GH26 DOMAIN-CONTAINING PROTEIN-RELATED"/>
    <property type="match status" value="1"/>
</dbReference>
<name>A0A1B8TWW9_9FLAO</name>
<accession>A0A1B8TWW9</accession>
<dbReference type="InterPro" id="IPR000805">
    <property type="entry name" value="Glyco_hydro_26"/>
</dbReference>
<dbReference type="GO" id="GO:0006080">
    <property type="term" value="P:substituted mannan metabolic process"/>
    <property type="evidence" value="ECO:0007669"/>
    <property type="project" value="InterPro"/>
</dbReference>
<dbReference type="EMBL" id="LSFM01000022">
    <property type="protein sequence ID" value="OBY64082.1"/>
    <property type="molecule type" value="Genomic_DNA"/>
</dbReference>
<comment type="caution">
    <text evidence="6">The sequence shown here is derived from an EMBL/GenBank/DDBJ whole genome shotgun (WGS) entry which is preliminary data.</text>
</comment>
<dbReference type="PRINTS" id="PR00739">
    <property type="entry name" value="GLHYDRLASE26"/>
</dbReference>
<dbReference type="PANTHER" id="PTHR40079">
    <property type="entry name" value="MANNAN ENDO-1,4-BETA-MANNOSIDASE E-RELATED"/>
    <property type="match status" value="1"/>
</dbReference>
<keyword evidence="3 4" id="KW-0326">Glycosidase</keyword>